<feature type="compositionally biased region" description="Gly residues" evidence="8">
    <location>
        <begin position="561"/>
        <end position="579"/>
    </location>
</feature>
<dbReference type="PROSITE" id="PS50119">
    <property type="entry name" value="ZF_BBOX"/>
    <property type="match status" value="2"/>
</dbReference>
<dbReference type="FunFam" id="2.120.10.30:FF:000025">
    <property type="entry name" value="E3 ubiquitin-protein ligase TRIM71"/>
    <property type="match status" value="1"/>
</dbReference>
<name>A0A2M4AIF1_9DIPT</name>
<feature type="domain" description="B box-type" evidence="9">
    <location>
        <begin position="177"/>
        <end position="222"/>
    </location>
</feature>
<dbReference type="PROSITE" id="PS51125">
    <property type="entry name" value="NHL"/>
    <property type="match status" value="5"/>
</dbReference>
<dbReference type="InterPro" id="IPR001258">
    <property type="entry name" value="NHL_repeat"/>
</dbReference>
<dbReference type="PANTHER" id="PTHR24104:SF48">
    <property type="entry name" value="PROTEIN WECH"/>
    <property type="match status" value="1"/>
</dbReference>
<dbReference type="FunFam" id="2.120.10.30:FF:000080">
    <property type="entry name" value="E3 ubiquitin-protein ligase TRIM71"/>
    <property type="match status" value="1"/>
</dbReference>
<evidence type="ECO:0000256" key="3">
    <source>
        <dbReference type="ARBA" id="ARBA00022737"/>
    </source>
</evidence>
<evidence type="ECO:0000256" key="8">
    <source>
        <dbReference type="SAM" id="MobiDB-lite"/>
    </source>
</evidence>
<feature type="repeat" description="NHL" evidence="7">
    <location>
        <begin position="779"/>
        <end position="809"/>
    </location>
</feature>
<dbReference type="PANTHER" id="PTHR24104">
    <property type="entry name" value="E3 UBIQUITIN-PROTEIN LIGASE NHLRC1-RELATED"/>
    <property type="match status" value="1"/>
</dbReference>
<evidence type="ECO:0000256" key="2">
    <source>
        <dbReference type="ARBA" id="ARBA00022723"/>
    </source>
</evidence>
<keyword evidence="1" id="KW-0217">Developmental protein</keyword>
<dbReference type="InterPro" id="IPR000315">
    <property type="entry name" value="Znf_B-box"/>
</dbReference>
<dbReference type="EMBL" id="GGFK01007248">
    <property type="protein sequence ID" value="MBW40569.1"/>
    <property type="molecule type" value="Transcribed_RNA"/>
</dbReference>
<organism evidence="10">
    <name type="scientific">Anopheles triannulatus</name>
    <dbReference type="NCBI Taxonomy" id="58253"/>
    <lineage>
        <taxon>Eukaryota</taxon>
        <taxon>Metazoa</taxon>
        <taxon>Ecdysozoa</taxon>
        <taxon>Arthropoda</taxon>
        <taxon>Hexapoda</taxon>
        <taxon>Insecta</taxon>
        <taxon>Pterygota</taxon>
        <taxon>Neoptera</taxon>
        <taxon>Endopterygota</taxon>
        <taxon>Diptera</taxon>
        <taxon>Nematocera</taxon>
        <taxon>Culicoidea</taxon>
        <taxon>Culicidae</taxon>
        <taxon>Anophelinae</taxon>
        <taxon>Anopheles</taxon>
    </lineage>
</organism>
<keyword evidence="4 6" id="KW-0863">Zinc-finger</keyword>
<feature type="region of interest" description="Disordered" evidence="8">
    <location>
        <begin position="543"/>
        <end position="579"/>
    </location>
</feature>
<protein>
    <submittedName>
        <fullName evidence="10">Putative e3 ubiquitin-protein ligase trim71</fullName>
    </submittedName>
</protein>
<evidence type="ECO:0000256" key="5">
    <source>
        <dbReference type="ARBA" id="ARBA00022833"/>
    </source>
</evidence>
<dbReference type="InterPro" id="IPR011042">
    <property type="entry name" value="6-blade_b-propeller_TolB-like"/>
</dbReference>
<dbReference type="SMART" id="SM00336">
    <property type="entry name" value="BBOX"/>
    <property type="match status" value="2"/>
</dbReference>
<reference evidence="10" key="1">
    <citation type="submission" date="2018-01" db="EMBL/GenBank/DDBJ databases">
        <title>An insight into the sialome of Amazonian anophelines.</title>
        <authorList>
            <person name="Ribeiro J.M."/>
            <person name="Scarpassa V."/>
            <person name="Calvo E."/>
        </authorList>
    </citation>
    <scope>NUCLEOTIDE SEQUENCE</scope>
    <source>
        <tissue evidence="10">Salivary glands</tissue>
    </source>
</reference>
<dbReference type="SUPFAM" id="SSF57845">
    <property type="entry name" value="B-box zinc-binding domain"/>
    <property type="match status" value="1"/>
</dbReference>
<dbReference type="CDD" id="cd14954">
    <property type="entry name" value="NHL_TRIM71_like"/>
    <property type="match status" value="1"/>
</dbReference>
<feature type="repeat" description="NHL" evidence="7">
    <location>
        <begin position="818"/>
        <end position="857"/>
    </location>
</feature>
<dbReference type="Pfam" id="PF01436">
    <property type="entry name" value="NHL"/>
    <property type="match status" value="5"/>
</dbReference>
<dbReference type="Pfam" id="PF00643">
    <property type="entry name" value="zf-B_box"/>
    <property type="match status" value="1"/>
</dbReference>
<feature type="region of interest" description="Disordered" evidence="8">
    <location>
        <begin position="1"/>
        <end position="32"/>
    </location>
</feature>
<feature type="domain" description="B box-type" evidence="9">
    <location>
        <begin position="261"/>
        <end position="301"/>
    </location>
</feature>
<feature type="compositionally biased region" description="Polar residues" evidence="8">
    <location>
        <begin position="1"/>
        <end position="17"/>
    </location>
</feature>
<dbReference type="SUPFAM" id="SSF101898">
    <property type="entry name" value="NHL repeat"/>
    <property type="match status" value="1"/>
</dbReference>
<feature type="repeat" description="NHL" evidence="7">
    <location>
        <begin position="715"/>
        <end position="758"/>
    </location>
</feature>
<feature type="repeat" description="NHL" evidence="7">
    <location>
        <begin position="621"/>
        <end position="664"/>
    </location>
</feature>
<evidence type="ECO:0000256" key="7">
    <source>
        <dbReference type="PROSITE-ProRule" id="PRU00504"/>
    </source>
</evidence>
<feature type="repeat" description="NHL" evidence="7">
    <location>
        <begin position="668"/>
        <end position="711"/>
    </location>
</feature>
<feature type="compositionally biased region" description="Polar residues" evidence="8">
    <location>
        <begin position="543"/>
        <end position="556"/>
    </location>
</feature>
<evidence type="ECO:0000256" key="1">
    <source>
        <dbReference type="ARBA" id="ARBA00022473"/>
    </source>
</evidence>
<evidence type="ECO:0000256" key="4">
    <source>
        <dbReference type="ARBA" id="ARBA00022771"/>
    </source>
</evidence>
<keyword evidence="2" id="KW-0479">Metal-binding</keyword>
<evidence type="ECO:0000259" key="9">
    <source>
        <dbReference type="PROSITE" id="PS50119"/>
    </source>
</evidence>
<dbReference type="GO" id="GO:0008270">
    <property type="term" value="F:zinc ion binding"/>
    <property type="evidence" value="ECO:0007669"/>
    <property type="project" value="UniProtKB-KW"/>
</dbReference>
<feature type="region of interest" description="Disordered" evidence="8">
    <location>
        <begin position="153"/>
        <end position="172"/>
    </location>
</feature>
<keyword evidence="3" id="KW-0677">Repeat</keyword>
<accession>A0A2M4AIF1</accession>
<evidence type="ECO:0000313" key="10">
    <source>
        <dbReference type="EMBL" id="MBW40569.1"/>
    </source>
</evidence>
<keyword evidence="5" id="KW-0862">Zinc</keyword>
<proteinExistence type="predicted"/>
<dbReference type="Gene3D" id="2.120.10.30">
    <property type="entry name" value="TolB, C-terminal domain"/>
    <property type="match status" value="3"/>
</dbReference>
<dbReference type="Gene3D" id="3.30.160.60">
    <property type="entry name" value="Classic Zinc Finger"/>
    <property type="match status" value="1"/>
</dbReference>
<evidence type="ECO:0000256" key="6">
    <source>
        <dbReference type="PROSITE-ProRule" id="PRU00024"/>
    </source>
</evidence>
<sequence length="919" mass="95143">MALLSNGATSMQITAQPANGGPNGGSGGNEDFNSNDHLFFSSLFNALPRWDGGQLKTSSGPVMVPQSNHNSSLDGDSISITEDLLFSNVLGAIGTGSSSVGSGGSQHGGHLSGGGGGHGIVGSGVGIIGPSNGGGGNNGSSSVASEILGAIGSTSHHMTPSTSPQTNSSNGSHCPSSVGAICGRCDTHASSRCLDCNDVLCEECTQLHTKNAFTKEHCVISINTISPIGSAPCMLTGGNGGGGSGVGGSSVVGVNSGAGVLSEPHCDVHGEVLRYLCESCKKVVCQECTLWEHKDHSCIPVSSVQHGASDKILSILESGKLGTKYIKASIDRAVTYSQAVERDAMEASARIRKAMRHFILAAEDRERTLLERVDKFRQQKLTSLSDQMAGLRAALAGLSQTSDMLTKALDAVPLMSSMEIAKTLTTGENQMEQFAAMYKNLQPKEEFITFVAPNFELLQEIRMQGDVMLVGQRSNSVSSNGSSGGMSCLQGNLGSGGGGGSGGAGGMLGSSNGGGGGGAGGSSVVSGGLGGGNILTRRPIVRSTTPAQQRIGSSTWEPMGKGAGGGGSGGGSGGIGGGGVSLGSSPGSSFGIGPIPGAPIMGQCIPGCGNHVSTKPAVGPSLTFGFDGHEDGQVSRPWGITVDKDGHILVADRRNNRVQIFYPDGTFKLKFGSKGTANGQFDLPAGICTDGQGRIIVVDKDNHRVQVFSATGVFLLKFGSYGKECGQFQYPWDVAVNTKGEILVTDSRNHRIQLFSPDGLFISRFSFDGVNHSRYLKGLTTPRGACFTPQGDIIISDFENHRLLLIDATLSKVLAAKGHEGSAVHEFSRPSGICCDDDGRVIVADSKNQRVLIFTPQLEFLWATEIRPSSNGLHAIGMDEKDRPSDVALLPDGRLVVMVETSPDARDQCSPQKTFIQIY</sequence>
<dbReference type="CDD" id="cd19757">
    <property type="entry name" value="Bbox1"/>
    <property type="match status" value="1"/>
</dbReference>
<dbReference type="AlphaFoldDB" id="A0A2M4AIF1"/>
<dbReference type="InterPro" id="IPR050952">
    <property type="entry name" value="TRIM-NHL_E3_ligases"/>
</dbReference>